<feature type="region of interest" description="Disordered" evidence="5">
    <location>
        <begin position="448"/>
        <end position="479"/>
    </location>
</feature>
<dbReference type="OrthoDB" id="6155966at2759"/>
<proteinExistence type="predicted"/>
<evidence type="ECO:0000256" key="3">
    <source>
        <dbReference type="ARBA" id="ARBA00022833"/>
    </source>
</evidence>
<dbReference type="FunFam" id="3.30.160.60:FF:000446">
    <property type="entry name" value="Zinc finger protein"/>
    <property type="match status" value="1"/>
</dbReference>
<feature type="domain" description="C2H2-type" evidence="6">
    <location>
        <begin position="566"/>
        <end position="593"/>
    </location>
</feature>
<dbReference type="GO" id="GO:0010468">
    <property type="term" value="P:regulation of gene expression"/>
    <property type="evidence" value="ECO:0007669"/>
    <property type="project" value="TreeGrafter"/>
</dbReference>
<evidence type="ECO:0000259" key="6">
    <source>
        <dbReference type="PROSITE" id="PS50157"/>
    </source>
</evidence>
<dbReference type="Gene3D" id="3.30.160.60">
    <property type="entry name" value="Classic Zinc Finger"/>
    <property type="match status" value="3"/>
</dbReference>
<feature type="region of interest" description="Disordered" evidence="5">
    <location>
        <begin position="163"/>
        <end position="263"/>
    </location>
</feature>
<dbReference type="GO" id="GO:0008270">
    <property type="term" value="F:zinc ion binding"/>
    <property type="evidence" value="ECO:0007669"/>
    <property type="project" value="UniProtKB-KW"/>
</dbReference>
<dbReference type="Pfam" id="PF00096">
    <property type="entry name" value="zf-C2H2"/>
    <property type="match status" value="2"/>
</dbReference>
<keyword evidence="2 4" id="KW-0863">Zinc-finger</keyword>
<dbReference type="PROSITE" id="PS00028">
    <property type="entry name" value="ZINC_FINGER_C2H2_1"/>
    <property type="match status" value="4"/>
</dbReference>
<dbReference type="EMBL" id="BLKM01005089">
    <property type="protein sequence ID" value="GFG33320.1"/>
    <property type="molecule type" value="Genomic_DNA"/>
</dbReference>
<feature type="non-terminal residue" evidence="7">
    <location>
        <position position="645"/>
    </location>
</feature>
<evidence type="ECO:0000313" key="8">
    <source>
        <dbReference type="Proteomes" id="UP000502823"/>
    </source>
</evidence>
<keyword evidence="8" id="KW-1185">Reference proteome</keyword>
<feature type="domain" description="C2H2-type" evidence="6">
    <location>
        <begin position="537"/>
        <end position="565"/>
    </location>
</feature>
<dbReference type="FunFam" id="3.30.160.60:FF:000345">
    <property type="entry name" value="Zinc finger protein Gfi-1"/>
    <property type="match status" value="1"/>
</dbReference>
<accession>A0A6L2PP62</accession>
<organism evidence="7 8">
    <name type="scientific">Coptotermes formosanus</name>
    <name type="common">Formosan subterranean termite</name>
    <dbReference type="NCBI Taxonomy" id="36987"/>
    <lineage>
        <taxon>Eukaryota</taxon>
        <taxon>Metazoa</taxon>
        <taxon>Ecdysozoa</taxon>
        <taxon>Arthropoda</taxon>
        <taxon>Hexapoda</taxon>
        <taxon>Insecta</taxon>
        <taxon>Pterygota</taxon>
        <taxon>Neoptera</taxon>
        <taxon>Polyneoptera</taxon>
        <taxon>Dictyoptera</taxon>
        <taxon>Blattodea</taxon>
        <taxon>Blattoidea</taxon>
        <taxon>Termitoidae</taxon>
        <taxon>Rhinotermitidae</taxon>
        <taxon>Coptotermes</taxon>
    </lineage>
</organism>
<dbReference type="FunFam" id="3.30.160.60:FF:000245">
    <property type="entry name" value="zinc finger protein Gfi-1"/>
    <property type="match status" value="1"/>
</dbReference>
<reference evidence="8" key="1">
    <citation type="submission" date="2020-01" db="EMBL/GenBank/DDBJ databases">
        <title>Draft genome sequence of the Termite Coptotermes fromosanus.</title>
        <authorList>
            <person name="Itakura S."/>
            <person name="Yosikawa Y."/>
            <person name="Umezawa K."/>
        </authorList>
    </citation>
    <scope>NUCLEOTIDE SEQUENCE [LARGE SCALE GENOMIC DNA]</scope>
</reference>
<dbReference type="Proteomes" id="UP000502823">
    <property type="component" value="Unassembled WGS sequence"/>
</dbReference>
<sequence length="645" mass="68581">MEVSVPAPMPLDFSIAVKSRQDPPPSSSPATGLVLPASVTSSSAGLLKLLKESGAPRSGGVTAAGESSSAFRVVTPKGKFEAGGGQQQSAAGSGSVPALFPSLPAPPAGLGFTTYCSRLWGAPFLPMIHRYPHLLPGPPEGTNTNKDLDGIKFGVNRLMEKMDKAEDDECPNNSSSSRTDVTTMTDKPSSCDSGEELLSPGTGSRGHDGQPQQNTWQNDRSRSTSPELEVDSPPRSPEINTHLRSPSPRRPASVTEVNVTKTEVTPIKKSETFSVSALLRPDMPRSQRSPSRDTSNLNHRTNSGVGQSFSETISVTRSFIYPGLPFADLLMRDGVIKNQHHQSDHHNHHDYAGGSPSGFLPRHFVGPGFGFPPGLYPGMSTAGLAATLPGSIGGNGGTTNGHAGNSSKNELLDGNRNFLASPTVGSLYFSLGAVQAAAAAAAMVNSSSSSASSNAGSAGSTGSGAHPSYPSEPPSHHSTAEEFFRLRHHFMAAAATASPGGPGPLPHQHVVQGPDHHHHHHHLLMRGPGVVPLGDVYSCIKCEKMFSTPHGLEVHARRSHNGKRPFACELCNKTFGHEISLSQHRAVHNVEKVFECKQCGKSFKRSSTLSTHLLIHSDTRPYPCQFCGKRFHQKSDMKKHTYIHT</sequence>
<feature type="compositionally biased region" description="Polar residues" evidence="5">
    <location>
        <begin position="210"/>
        <end position="226"/>
    </location>
</feature>
<feature type="domain" description="C2H2-type" evidence="6">
    <location>
        <begin position="594"/>
        <end position="621"/>
    </location>
</feature>
<dbReference type="InterPro" id="IPR050331">
    <property type="entry name" value="Zinc_finger"/>
</dbReference>
<evidence type="ECO:0000313" key="7">
    <source>
        <dbReference type="EMBL" id="GFG33320.1"/>
    </source>
</evidence>
<dbReference type="InParanoid" id="A0A6L2PP62"/>
<dbReference type="SMART" id="SM00355">
    <property type="entry name" value="ZnF_C2H2"/>
    <property type="match status" value="4"/>
</dbReference>
<dbReference type="GO" id="GO:0005634">
    <property type="term" value="C:nucleus"/>
    <property type="evidence" value="ECO:0007669"/>
    <property type="project" value="UniProtKB-ARBA"/>
</dbReference>
<evidence type="ECO:0000256" key="4">
    <source>
        <dbReference type="PROSITE-ProRule" id="PRU00042"/>
    </source>
</evidence>
<comment type="caution">
    <text evidence="7">The sequence shown here is derived from an EMBL/GenBank/DDBJ whole genome shotgun (WGS) entry which is preliminary data.</text>
</comment>
<dbReference type="PROSITE" id="PS50157">
    <property type="entry name" value="ZINC_FINGER_C2H2_2"/>
    <property type="match status" value="4"/>
</dbReference>
<keyword evidence="1" id="KW-0479">Metal-binding</keyword>
<feature type="compositionally biased region" description="Low complexity" evidence="5">
    <location>
        <begin position="448"/>
        <end position="469"/>
    </location>
</feature>
<evidence type="ECO:0000256" key="1">
    <source>
        <dbReference type="ARBA" id="ARBA00022723"/>
    </source>
</evidence>
<feature type="region of interest" description="Disordered" evidence="5">
    <location>
        <begin position="275"/>
        <end position="309"/>
    </location>
</feature>
<gene>
    <name evidence="7" type="ORF">Cfor_10898</name>
</gene>
<keyword evidence="3" id="KW-0862">Zinc</keyword>
<dbReference type="InterPro" id="IPR013087">
    <property type="entry name" value="Znf_C2H2_type"/>
</dbReference>
<feature type="domain" description="C2H2-type" evidence="6">
    <location>
        <begin position="622"/>
        <end position="645"/>
    </location>
</feature>
<dbReference type="PANTHER" id="PTHR16515:SF35">
    <property type="entry name" value="FEZ FAMILY ZINC FINGER PROTEIN 2"/>
    <property type="match status" value="1"/>
</dbReference>
<dbReference type="SUPFAM" id="SSF57667">
    <property type="entry name" value="beta-beta-alpha zinc fingers"/>
    <property type="match status" value="2"/>
</dbReference>
<name>A0A6L2PP62_COPFO</name>
<dbReference type="InterPro" id="IPR036236">
    <property type="entry name" value="Znf_C2H2_sf"/>
</dbReference>
<evidence type="ECO:0000256" key="5">
    <source>
        <dbReference type="SAM" id="MobiDB-lite"/>
    </source>
</evidence>
<evidence type="ECO:0000256" key="2">
    <source>
        <dbReference type="ARBA" id="ARBA00022771"/>
    </source>
</evidence>
<feature type="compositionally biased region" description="Polar residues" evidence="5">
    <location>
        <begin position="286"/>
        <end position="309"/>
    </location>
</feature>
<dbReference type="AlphaFoldDB" id="A0A6L2PP62"/>
<feature type="compositionally biased region" description="Low complexity" evidence="5">
    <location>
        <begin position="254"/>
        <end position="263"/>
    </location>
</feature>
<dbReference type="PANTHER" id="PTHR16515">
    <property type="entry name" value="PR DOMAIN ZINC FINGER PROTEIN"/>
    <property type="match status" value="1"/>
</dbReference>
<feature type="compositionally biased region" description="Polar residues" evidence="5">
    <location>
        <begin position="171"/>
        <end position="192"/>
    </location>
</feature>
<protein>
    <recommendedName>
        <fullName evidence="6">C2H2-type domain-containing protein</fullName>
    </recommendedName>
</protein>